<organism evidence="1">
    <name type="scientific">Salmonella anatum</name>
    <dbReference type="NCBI Taxonomy" id="58712"/>
    <lineage>
        <taxon>Bacteria</taxon>
        <taxon>Pseudomonadati</taxon>
        <taxon>Pseudomonadota</taxon>
        <taxon>Gammaproteobacteria</taxon>
        <taxon>Enterobacterales</taxon>
        <taxon>Enterobacteriaceae</taxon>
        <taxon>Salmonella</taxon>
    </lineage>
</organism>
<proteinExistence type="predicted"/>
<gene>
    <name evidence="1" type="ORF">D3F51_24125</name>
</gene>
<sequence>KRIKDNFLLVEYEKDSMSTEITEHDIDIEGMSIIRINKIKTNNYKAVYNAISGLVLPVSAMDIRKVQKVWSTIKSGGEIKVKITENLDELRNDEMVIAVGSERTVQYVYQTKSEMIQNYFKIVDEANSQLIALLNKQTIANSEHFPIYAFSSICPELENTETYRKRQLDKIIDNISRIKACKSEAVSIDEILKETKEYKVANTIMYCVLNDTISLKQLRDYLTTPGHKIDTQYRRLLCLYDYLSY</sequence>
<dbReference type="EMBL" id="AAKSWZ010000088">
    <property type="protein sequence ID" value="ECV0506820.1"/>
    <property type="molecule type" value="Genomic_DNA"/>
</dbReference>
<evidence type="ECO:0000313" key="1">
    <source>
        <dbReference type="EMBL" id="ECV0506820.1"/>
    </source>
</evidence>
<feature type="non-terminal residue" evidence="1">
    <location>
        <position position="1"/>
    </location>
</feature>
<name>A0A608AB39_SALAN</name>
<dbReference type="AlphaFoldDB" id="A0A608AB39"/>
<protein>
    <submittedName>
        <fullName evidence="1">SIR2 family protein</fullName>
    </submittedName>
</protein>
<reference evidence="1" key="1">
    <citation type="submission" date="2018-09" db="EMBL/GenBank/DDBJ databases">
        <authorList>
            <consortium name="NARMS: The National Antimicrobial Resistance Monitoring System"/>
        </authorList>
    </citation>
    <scope>NUCLEOTIDE SEQUENCE</scope>
    <source>
        <strain evidence="1">FSIS11813686</strain>
    </source>
</reference>
<comment type="caution">
    <text evidence="1">The sequence shown here is derived from an EMBL/GenBank/DDBJ whole genome shotgun (WGS) entry which is preliminary data.</text>
</comment>
<accession>A0A608AB39</accession>